<proteinExistence type="predicted"/>
<dbReference type="AlphaFoldDB" id="A0A0P8BNQ0"/>
<sequence length="179" mass="20443">MGRQEPLEWRHCINYIANAKAVQAVDGFPMADWLEHTVHVDVDASVEKVWEMWSDLEQMPQWMKWIDSVEILADDPSLSRWRLNTSGLSFSWLSRIANIIPQQIIQWESVDGLPNKGAIRFYGHKDGTSTVKMTIAYALPSILARLMMSSSFVDQVVTSTLQADLDRFKAMATEEQTEP</sequence>
<dbReference type="PATRIC" id="fig|1666911.3.peg.4335"/>
<dbReference type="Proteomes" id="UP000050465">
    <property type="component" value="Unassembled WGS sequence"/>
</dbReference>
<dbReference type="EMBL" id="LJZR01000012">
    <property type="protein sequence ID" value="KPQ35460.1"/>
    <property type="molecule type" value="Genomic_DNA"/>
</dbReference>
<dbReference type="InterPro" id="IPR005031">
    <property type="entry name" value="COQ10_START"/>
</dbReference>
<dbReference type="Pfam" id="PF03364">
    <property type="entry name" value="Polyketide_cyc"/>
    <property type="match status" value="1"/>
</dbReference>
<dbReference type="SUPFAM" id="SSF55961">
    <property type="entry name" value="Bet v1-like"/>
    <property type="match status" value="1"/>
</dbReference>
<evidence type="ECO:0000313" key="2">
    <source>
        <dbReference type="EMBL" id="KPQ35460.1"/>
    </source>
</evidence>
<protein>
    <submittedName>
        <fullName evidence="2">Polyketide cyclase / dehydrase and lipid transport</fullName>
    </submittedName>
</protein>
<dbReference type="Gene3D" id="3.30.530.20">
    <property type="match status" value="1"/>
</dbReference>
<organism evidence="2 3">
    <name type="scientific">Phormidesmis priestleyi Ana</name>
    <dbReference type="NCBI Taxonomy" id="1666911"/>
    <lineage>
        <taxon>Bacteria</taxon>
        <taxon>Bacillati</taxon>
        <taxon>Cyanobacteriota</taxon>
        <taxon>Cyanophyceae</taxon>
        <taxon>Leptolyngbyales</taxon>
        <taxon>Leptolyngbyaceae</taxon>
        <taxon>Phormidesmis</taxon>
    </lineage>
</organism>
<comment type="caution">
    <text evidence="2">The sequence shown here is derived from an EMBL/GenBank/DDBJ whole genome shotgun (WGS) entry which is preliminary data.</text>
</comment>
<feature type="domain" description="Coenzyme Q-binding protein COQ10 START" evidence="1">
    <location>
        <begin position="42"/>
        <end position="161"/>
    </location>
</feature>
<dbReference type="PANTHER" id="PTHR33824">
    <property type="entry name" value="POLYKETIDE CYCLASE/DEHYDRASE AND LIPID TRANSPORT SUPERFAMILY PROTEIN"/>
    <property type="match status" value="1"/>
</dbReference>
<gene>
    <name evidence="2" type="ORF">HLUCCA11_10885</name>
</gene>
<name>A0A0P8BNQ0_9CYAN</name>
<reference evidence="2 3" key="1">
    <citation type="submission" date="2015-09" db="EMBL/GenBank/DDBJ databases">
        <title>Identification and resolution of microdiversity through metagenomic sequencing of parallel consortia.</title>
        <authorList>
            <person name="Nelson W.C."/>
            <person name="Romine M.F."/>
            <person name="Lindemann S.R."/>
        </authorList>
    </citation>
    <scope>NUCLEOTIDE SEQUENCE [LARGE SCALE GENOMIC DNA]</scope>
    <source>
        <strain evidence="2">Ana</strain>
    </source>
</reference>
<evidence type="ECO:0000259" key="1">
    <source>
        <dbReference type="Pfam" id="PF03364"/>
    </source>
</evidence>
<accession>A0A0P8BNQ0</accession>
<dbReference type="STRING" id="1666911.HLUCCA11_10885"/>
<dbReference type="InterPro" id="IPR047137">
    <property type="entry name" value="ORF3"/>
</dbReference>
<dbReference type="InterPro" id="IPR023393">
    <property type="entry name" value="START-like_dom_sf"/>
</dbReference>
<evidence type="ECO:0000313" key="3">
    <source>
        <dbReference type="Proteomes" id="UP000050465"/>
    </source>
</evidence>
<dbReference type="CDD" id="cd07817">
    <property type="entry name" value="SRPBCC_8"/>
    <property type="match status" value="1"/>
</dbReference>
<dbReference type="PANTHER" id="PTHR33824:SF7">
    <property type="entry name" value="POLYKETIDE CYCLASE_DEHYDRASE AND LIPID TRANSPORT SUPERFAMILY PROTEIN"/>
    <property type="match status" value="1"/>
</dbReference>